<protein>
    <submittedName>
        <fullName evidence="1">DUF1788 domain-containing protein</fullName>
    </submittedName>
</protein>
<dbReference type="RefSeq" id="WP_250725048.1">
    <property type="nucleotide sequence ID" value="NZ_CP098400.1"/>
</dbReference>
<dbReference type="AlphaFoldDB" id="A0A9J6ZSZ5"/>
<organism evidence="1 2">
    <name type="scientific">Xiashengella succiniciproducens</name>
    <dbReference type="NCBI Taxonomy" id="2949635"/>
    <lineage>
        <taxon>Bacteria</taxon>
        <taxon>Pseudomonadati</taxon>
        <taxon>Bacteroidota</taxon>
        <taxon>Bacteroidia</taxon>
        <taxon>Marinilabiliales</taxon>
        <taxon>Marinilabiliaceae</taxon>
        <taxon>Xiashengella</taxon>
    </lineage>
</organism>
<keyword evidence="2" id="KW-1185">Reference proteome</keyword>
<reference evidence="1" key="2">
    <citation type="submission" date="2022-06" db="EMBL/GenBank/DDBJ databases">
        <title>Xiashengella guii gen. nov. sp. nov., a bacterium isolated form anaerobic digestion tank.</title>
        <authorList>
            <person name="Huang H."/>
        </authorList>
    </citation>
    <scope>NUCLEOTIDE SEQUENCE</scope>
    <source>
        <strain evidence="1">Ai-910</strain>
    </source>
</reference>
<reference evidence="1" key="1">
    <citation type="submission" date="2022-05" db="EMBL/GenBank/DDBJ databases">
        <authorList>
            <person name="Sun X."/>
        </authorList>
    </citation>
    <scope>NUCLEOTIDE SEQUENCE</scope>
    <source>
        <strain evidence="1">Ai-910</strain>
    </source>
</reference>
<dbReference type="Pfam" id="PF08747">
    <property type="entry name" value="BrxB"/>
    <property type="match status" value="1"/>
</dbReference>
<proteinExistence type="predicted"/>
<dbReference type="KEGG" id="alkq:M9189_04835"/>
<dbReference type="Proteomes" id="UP001056426">
    <property type="component" value="Chromosome"/>
</dbReference>
<evidence type="ECO:0000313" key="1">
    <source>
        <dbReference type="EMBL" id="URW80675.1"/>
    </source>
</evidence>
<gene>
    <name evidence="1" type="ORF">M9189_04835</name>
</gene>
<accession>A0A9J6ZSZ5</accession>
<evidence type="ECO:0000313" key="2">
    <source>
        <dbReference type="Proteomes" id="UP001056426"/>
    </source>
</evidence>
<name>A0A9J6ZSZ5_9BACT</name>
<dbReference type="InterPro" id="IPR014858">
    <property type="entry name" value="BrxB"/>
</dbReference>
<dbReference type="EMBL" id="CP098400">
    <property type="protein sequence ID" value="URW80675.1"/>
    <property type="molecule type" value="Genomic_DNA"/>
</dbReference>
<sequence>MEINRIERIFNLLSDEAFKDPNTGLLFFPVYMYTYDPKDEYQIREEINILNEQLKRPSNSLNCLVINIYQEFIAYLESQTFAGQPLIDEIINLESEAPEEALEYIKEKAQEESEFLNYIREKITSYFKEKSSDKVYFLVYGFGTIFPYLRVSHFLKNIEKSAVNHKLIVFYPGDFKHSNYSLFGEFNDDNLYRANHLNQLL</sequence>